<proteinExistence type="predicted"/>
<feature type="compositionally biased region" description="Basic and acidic residues" evidence="5">
    <location>
        <begin position="182"/>
        <end position="195"/>
    </location>
</feature>
<evidence type="ECO:0000313" key="9">
    <source>
        <dbReference type="Proteomes" id="UP000070544"/>
    </source>
</evidence>
<dbReference type="GO" id="GO:0031490">
    <property type="term" value="F:chromatin DNA binding"/>
    <property type="evidence" value="ECO:0007669"/>
    <property type="project" value="TreeGrafter"/>
</dbReference>
<name>A0A139APK9_GONPJ</name>
<feature type="transmembrane region" description="Helical" evidence="6">
    <location>
        <begin position="46"/>
        <end position="70"/>
    </location>
</feature>
<dbReference type="GO" id="GO:0031507">
    <property type="term" value="P:heterochromatin formation"/>
    <property type="evidence" value="ECO:0007669"/>
    <property type="project" value="TreeGrafter"/>
</dbReference>
<keyword evidence="6" id="KW-0472">Membrane</keyword>
<dbReference type="STRING" id="1344416.A0A139APK9"/>
<evidence type="ECO:0000256" key="3">
    <source>
        <dbReference type="ARBA" id="ARBA00039775"/>
    </source>
</evidence>
<dbReference type="Pfam" id="PF00808">
    <property type="entry name" value="CBFD_NFYB_HMF"/>
    <property type="match status" value="1"/>
</dbReference>
<dbReference type="InterPro" id="IPR003958">
    <property type="entry name" value="CBFA_NFYB_domain"/>
</dbReference>
<dbReference type="CDD" id="cd22928">
    <property type="entry name" value="HFD_POLE3_DPB4"/>
    <property type="match status" value="1"/>
</dbReference>
<dbReference type="OrthoDB" id="1707486at2759"/>
<protein>
    <recommendedName>
        <fullName evidence="3">DNA polymerase epsilon subunit D</fullName>
    </recommendedName>
    <alternativeName>
        <fullName evidence="4">DNA polymerase II subunit D</fullName>
    </alternativeName>
</protein>
<comment type="subcellular location">
    <subcellularLocation>
        <location evidence="1">Nucleus</location>
    </subcellularLocation>
</comment>
<dbReference type="PANTHER" id="PTHR46172:SF1">
    <property type="entry name" value="DNA POLYMERASE EPSILON SUBUNIT 3"/>
    <property type="match status" value="1"/>
</dbReference>
<dbReference type="SUPFAM" id="SSF47113">
    <property type="entry name" value="Histone-fold"/>
    <property type="match status" value="1"/>
</dbReference>
<dbReference type="GO" id="GO:0046982">
    <property type="term" value="F:protein heterodimerization activity"/>
    <property type="evidence" value="ECO:0007669"/>
    <property type="project" value="InterPro"/>
</dbReference>
<evidence type="ECO:0000256" key="5">
    <source>
        <dbReference type="SAM" id="MobiDB-lite"/>
    </source>
</evidence>
<sequence length="275" mass="30227">MADADAEVEESQIGYDSLKLATATVNRLIKSSLPPNTQISKDASKYFGVAATVFVSFLTFHAVSSGRQALLAKRKPKKGKAKEEDVAKAEKPMNIQAADILRGFEQAELGDEFMERLQEKYQEYRTRLADKKAANGARRAKPQITPGDAGDTDGEEPSEERTSAGRKRKSTGENGSRVPKMKRVEGADEPDRGQETNDEEDEGHEEEDIGEEVIGDDDLLGQEQDVTEAETEDDLGDFGGYDSIDFDAEETRAGISHIRLESDSAMDENETDDDV</sequence>
<keyword evidence="9" id="KW-1185">Reference proteome</keyword>
<dbReference type="PANTHER" id="PTHR46172">
    <property type="entry name" value="DNA POLYMERASE EPSILON SUBUNIT 3"/>
    <property type="match status" value="1"/>
</dbReference>
<dbReference type="EMBL" id="KQ965742">
    <property type="protein sequence ID" value="KXS18425.1"/>
    <property type="molecule type" value="Genomic_DNA"/>
</dbReference>
<evidence type="ECO:0000259" key="7">
    <source>
        <dbReference type="Pfam" id="PF00808"/>
    </source>
</evidence>
<keyword evidence="6" id="KW-0812">Transmembrane</keyword>
<reference evidence="8 9" key="1">
    <citation type="journal article" date="2015" name="Genome Biol. Evol.">
        <title>Phylogenomic analyses indicate that early fungi evolved digesting cell walls of algal ancestors of land plants.</title>
        <authorList>
            <person name="Chang Y."/>
            <person name="Wang S."/>
            <person name="Sekimoto S."/>
            <person name="Aerts A.L."/>
            <person name="Choi C."/>
            <person name="Clum A."/>
            <person name="LaButti K.M."/>
            <person name="Lindquist E.A."/>
            <person name="Yee Ngan C."/>
            <person name="Ohm R.A."/>
            <person name="Salamov A.A."/>
            <person name="Grigoriev I.V."/>
            <person name="Spatafora J.W."/>
            <person name="Berbee M.L."/>
        </authorList>
    </citation>
    <scope>NUCLEOTIDE SEQUENCE [LARGE SCALE GENOMIC DNA]</scope>
    <source>
        <strain evidence="8 9">JEL478</strain>
    </source>
</reference>
<organism evidence="8 9">
    <name type="scientific">Gonapodya prolifera (strain JEL478)</name>
    <name type="common">Monoblepharis prolifera</name>
    <dbReference type="NCBI Taxonomy" id="1344416"/>
    <lineage>
        <taxon>Eukaryota</taxon>
        <taxon>Fungi</taxon>
        <taxon>Fungi incertae sedis</taxon>
        <taxon>Chytridiomycota</taxon>
        <taxon>Chytridiomycota incertae sedis</taxon>
        <taxon>Monoblepharidomycetes</taxon>
        <taxon>Monoblepharidales</taxon>
        <taxon>Gonapodyaceae</taxon>
        <taxon>Gonapodya</taxon>
    </lineage>
</organism>
<evidence type="ECO:0000256" key="2">
    <source>
        <dbReference type="ARBA" id="ARBA00023242"/>
    </source>
</evidence>
<keyword evidence="6" id="KW-1133">Transmembrane helix</keyword>
<gene>
    <name evidence="8" type="ORF">M427DRAFT_53811</name>
</gene>
<dbReference type="Gene3D" id="1.10.20.10">
    <property type="entry name" value="Histone, subunit A"/>
    <property type="match status" value="1"/>
</dbReference>
<evidence type="ECO:0000256" key="4">
    <source>
        <dbReference type="ARBA" id="ARBA00042096"/>
    </source>
</evidence>
<feature type="region of interest" description="Disordered" evidence="5">
    <location>
        <begin position="130"/>
        <end position="244"/>
    </location>
</feature>
<feature type="domain" description="Transcription factor CBF/NF-Y/archaeal histone" evidence="7">
    <location>
        <begin position="20"/>
        <end position="64"/>
    </location>
</feature>
<dbReference type="AlphaFoldDB" id="A0A139APK9"/>
<dbReference type="GO" id="GO:0008623">
    <property type="term" value="C:CHRAC"/>
    <property type="evidence" value="ECO:0007669"/>
    <property type="project" value="TreeGrafter"/>
</dbReference>
<evidence type="ECO:0000313" key="8">
    <source>
        <dbReference type="EMBL" id="KXS18425.1"/>
    </source>
</evidence>
<dbReference type="InterPro" id="IPR051377">
    <property type="entry name" value="DNA_Pol-Epsilon_Subunit"/>
</dbReference>
<evidence type="ECO:0000256" key="1">
    <source>
        <dbReference type="ARBA" id="ARBA00004123"/>
    </source>
</evidence>
<accession>A0A139APK9</accession>
<evidence type="ECO:0000256" key="6">
    <source>
        <dbReference type="SAM" id="Phobius"/>
    </source>
</evidence>
<dbReference type="Proteomes" id="UP000070544">
    <property type="component" value="Unassembled WGS sequence"/>
</dbReference>
<dbReference type="GO" id="GO:0006272">
    <property type="term" value="P:leading strand elongation"/>
    <property type="evidence" value="ECO:0007669"/>
    <property type="project" value="TreeGrafter"/>
</dbReference>
<feature type="compositionally biased region" description="Acidic residues" evidence="5">
    <location>
        <begin position="196"/>
        <end position="236"/>
    </location>
</feature>
<keyword evidence="2" id="KW-0539">Nucleus</keyword>
<dbReference type="InterPro" id="IPR009072">
    <property type="entry name" value="Histone-fold"/>
</dbReference>
<dbReference type="GO" id="GO:0008622">
    <property type="term" value="C:epsilon DNA polymerase complex"/>
    <property type="evidence" value="ECO:0007669"/>
    <property type="project" value="TreeGrafter"/>
</dbReference>
<dbReference type="GO" id="GO:0006974">
    <property type="term" value="P:DNA damage response"/>
    <property type="evidence" value="ECO:0007669"/>
    <property type="project" value="TreeGrafter"/>
</dbReference>